<dbReference type="GO" id="GO:0005829">
    <property type="term" value="C:cytosol"/>
    <property type="evidence" value="ECO:0007669"/>
    <property type="project" value="TreeGrafter"/>
</dbReference>
<keyword evidence="5" id="KW-1185">Reference proteome</keyword>
<evidence type="ECO:0000313" key="4">
    <source>
        <dbReference type="EMBL" id="CCG45401.1"/>
    </source>
</evidence>
<dbReference type="InterPro" id="IPR050625">
    <property type="entry name" value="ParA/MinD_ATPase"/>
</dbReference>
<dbReference type="InterPro" id="IPR002586">
    <property type="entry name" value="CobQ/CobB/MinD/ParA_Nub-bd_dom"/>
</dbReference>
<keyword evidence="4" id="KW-0966">Cell projection</keyword>
<accession>I0JMN1</accession>
<evidence type="ECO:0000256" key="2">
    <source>
        <dbReference type="ARBA" id="ARBA00022840"/>
    </source>
</evidence>
<keyword evidence="4" id="KW-0282">Flagellum</keyword>
<dbReference type="PATRIC" id="fig|866895.3.peg.2074"/>
<dbReference type="GO" id="GO:0005524">
    <property type="term" value="F:ATP binding"/>
    <property type="evidence" value="ECO:0007669"/>
    <property type="project" value="UniProtKB-KW"/>
</dbReference>
<dbReference type="PANTHER" id="PTHR43384:SF4">
    <property type="entry name" value="CELLULOSE BIOSYNTHESIS PROTEIN BCSQ-RELATED"/>
    <property type="match status" value="1"/>
</dbReference>
<dbReference type="InterPro" id="IPR027417">
    <property type="entry name" value="P-loop_NTPase"/>
</dbReference>
<dbReference type="KEGG" id="hhd:HBHAL_3054"/>
<organism evidence="4 5">
    <name type="scientific">Halobacillus halophilus (strain ATCC 35676 / DSM 2266 / JCM 20832 / KCTC 3685 / LMG 17431 / NBRC 102448 / NCIMB 2269)</name>
    <name type="common">Sporosarcina halophila</name>
    <dbReference type="NCBI Taxonomy" id="866895"/>
    <lineage>
        <taxon>Bacteria</taxon>
        <taxon>Bacillati</taxon>
        <taxon>Bacillota</taxon>
        <taxon>Bacilli</taxon>
        <taxon>Bacillales</taxon>
        <taxon>Bacillaceae</taxon>
        <taxon>Halobacillus</taxon>
    </lineage>
</organism>
<dbReference type="AlphaFoldDB" id="I0JMN1"/>
<feature type="domain" description="CobQ/CobB/MinD/ParA nucleotide binding" evidence="3">
    <location>
        <begin position="25"/>
        <end position="241"/>
    </location>
</feature>
<proteinExistence type="predicted"/>
<evidence type="ECO:0000256" key="1">
    <source>
        <dbReference type="ARBA" id="ARBA00022741"/>
    </source>
</evidence>
<dbReference type="Gene3D" id="3.40.50.300">
    <property type="entry name" value="P-loop containing nucleotide triphosphate hydrolases"/>
    <property type="match status" value="1"/>
</dbReference>
<dbReference type="PANTHER" id="PTHR43384">
    <property type="entry name" value="SEPTUM SITE-DETERMINING PROTEIN MIND HOMOLOG, CHLOROPLASTIC-RELATED"/>
    <property type="match status" value="1"/>
</dbReference>
<dbReference type="RefSeq" id="WP_014643293.1">
    <property type="nucleotide sequence ID" value="NC_017668.1"/>
</dbReference>
<protein>
    <submittedName>
        <fullName evidence="4">Flagellar biosynthesis protein</fullName>
    </submittedName>
</protein>
<dbReference type="STRING" id="866895.HBHAL_3054"/>
<sequence length="289" mass="33229">MHDQAEQLRLRMTGSRVVEPKARTIAIASGVEGEGKSTFVVNFGIKLIEQNHRVLIFDLDVGKGTIDRLLEVHPSRSLAHLFSEQKTIHDLIEQAPSSVSYLAGGTGVEVFSELDECKFQYFQSQFEELNRSYDYILFNMRSTVEENCSEFMTAAHEAIIVTTLSSTSIRSTYGLIKRLLTREKEFPISILLNRYALERESEDTSFRLQEVIHRHLKTQVQYLGAIPEDRAVIRSIIQKKPFTIQFPEAQASKAISNIVYNYINLSENKLHHQEFLFKLRRFISKGARR</sequence>
<dbReference type="Proteomes" id="UP000007397">
    <property type="component" value="Chromosome"/>
</dbReference>
<keyword evidence="4" id="KW-0969">Cilium</keyword>
<name>I0JMN1_HALH3</name>
<gene>
    <name evidence="4" type="primary">flhG</name>
    <name evidence="4" type="ordered locus">HBHAL_3054</name>
</gene>
<keyword evidence="1" id="KW-0547">Nucleotide-binding</keyword>
<dbReference type="EMBL" id="HE717023">
    <property type="protein sequence ID" value="CCG45401.1"/>
    <property type="molecule type" value="Genomic_DNA"/>
</dbReference>
<evidence type="ECO:0000313" key="5">
    <source>
        <dbReference type="Proteomes" id="UP000007397"/>
    </source>
</evidence>
<dbReference type="SUPFAM" id="SSF52540">
    <property type="entry name" value="P-loop containing nucleoside triphosphate hydrolases"/>
    <property type="match status" value="1"/>
</dbReference>
<keyword evidence="2" id="KW-0067">ATP-binding</keyword>
<dbReference type="PIRSF" id="PIRSF003092">
    <property type="entry name" value="MinD"/>
    <property type="match status" value="1"/>
</dbReference>
<dbReference type="InterPro" id="IPR025501">
    <property type="entry name" value="MinD_FleN"/>
</dbReference>
<dbReference type="GO" id="GO:0051782">
    <property type="term" value="P:negative regulation of cell division"/>
    <property type="evidence" value="ECO:0007669"/>
    <property type="project" value="TreeGrafter"/>
</dbReference>
<evidence type="ECO:0000259" key="3">
    <source>
        <dbReference type="Pfam" id="PF01656"/>
    </source>
</evidence>
<dbReference type="GO" id="GO:0016887">
    <property type="term" value="F:ATP hydrolysis activity"/>
    <property type="evidence" value="ECO:0007669"/>
    <property type="project" value="TreeGrafter"/>
</dbReference>
<dbReference type="Pfam" id="PF01656">
    <property type="entry name" value="CbiA"/>
    <property type="match status" value="1"/>
</dbReference>
<dbReference type="eggNOG" id="COG0455">
    <property type="taxonomic scope" value="Bacteria"/>
</dbReference>
<dbReference type="GO" id="GO:0009898">
    <property type="term" value="C:cytoplasmic side of plasma membrane"/>
    <property type="evidence" value="ECO:0007669"/>
    <property type="project" value="TreeGrafter"/>
</dbReference>
<reference evidence="4 5" key="1">
    <citation type="journal article" date="2013" name="Environ. Microbiol.">
        <title>Chloride and organic osmolytes: a hybrid strategy to cope with elevated salinities by the moderately halophilic, chloride-dependent bacterium Halobacillus halophilus.</title>
        <authorList>
            <person name="Saum S.H."/>
            <person name="Pfeiffer F."/>
            <person name="Palm P."/>
            <person name="Rampp M."/>
            <person name="Schuster S.C."/>
            <person name="Muller V."/>
            <person name="Oesterhelt D."/>
        </authorList>
    </citation>
    <scope>NUCLEOTIDE SEQUENCE [LARGE SCALE GENOMIC DNA]</scope>
    <source>
        <strain evidence="5">ATCC 35676 / DSM 2266 / JCM 20832 / KCTC 3685 / LMG 17431 / NBRC 102448 / NCIMB 2269</strain>
    </source>
</reference>
<dbReference type="HOGENOM" id="CLU_037612_0_0_9"/>